<protein>
    <submittedName>
        <fullName evidence="1">Uncharacterized protein</fullName>
    </submittedName>
</protein>
<evidence type="ECO:0000313" key="2">
    <source>
        <dbReference type="Proteomes" id="UP000796761"/>
    </source>
</evidence>
<dbReference type="EMBL" id="SWJQ01000730">
    <property type="protein sequence ID" value="TRZ11319.1"/>
    <property type="molecule type" value="Genomic_DNA"/>
</dbReference>
<proteinExistence type="predicted"/>
<name>A0A8K1G4C9_9PASS</name>
<evidence type="ECO:0000313" key="1">
    <source>
        <dbReference type="EMBL" id="TRZ11319.1"/>
    </source>
</evidence>
<keyword evidence="2" id="KW-1185">Reference proteome</keyword>
<reference evidence="1" key="1">
    <citation type="submission" date="2019-04" db="EMBL/GenBank/DDBJ databases">
        <title>Genome assembly of Zosterops borbonicus 15179.</title>
        <authorList>
            <person name="Leroy T."/>
            <person name="Anselmetti Y."/>
            <person name="Tilak M.-K."/>
            <person name="Nabholz B."/>
        </authorList>
    </citation>
    <scope>NUCLEOTIDE SEQUENCE</scope>
    <source>
        <strain evidence="1">HGM_15179</strain>
        <tissue evidence="1">Muscle</tissue>
    </source>
</reference>
<accession>A0A8K1G4C9</accession>
<dbReference type="Proteomes" id="UP000796761">
    <property type="component" value="Unassembled WGS sequence"/>
</dbReference>
<dbReference type="AlphaFoldDB" id="A0A8K1G4C9"/>
<sequence>MRCSYPKEPLIPLDFPEELCLSFEPPEKPGVGASTVSEGWPGINDGDIIPSSGRNICHSSALGEAFQKDSRILEFLGEAFQAHKAQPKHWEDSQKGSFSNEAHSKVAIYDMNQGMGESPRRAWKFSLPYACVWRVTHEKQLRELWGLSLEKRRLRGDLVALHNSLTGGDSQKDNTYMRDLLTTSGTTQKIAMRARKSSDRWMGLMHKKIDSVDAKSNKSVYEKCMEMQKHGQGAETTDWTISHNPEHVKTLKFENVGLFPVTVVPDIFEVLSMCQSTHRRALMKKTSVTIP</sequence>
<organism evidence="1 2">
    <name type="scientific">Zosterops borbonicus</name>
    <dbReference type="NCBI Taxonomy" id="364589"/>
    <lineage>
        <taxon>Eukaryota</taxon>
        <taxon>Metazoa</taxon>
        <taxon>Chordata</taxon>
        <taxon>Craniata</taxon>
        <taxon>Vertebrata</taxon>
        <taxon>Euteleostomi</taxon>
        <taxon>Archelosauria</taxon>
        <taxon>Archosauria</taxon>
        <taxon>Dinosauria</taxon>
        <taxon>Saurischia</taxon>
        <taxon>Theropoda</taxon>
        <taxon>Coelurosauria</taxon>
        <taxon>Aves</taxon>
        <taxon>Neognathae</taxon>
        <taxon>Neoaves</taxon>
        <taxon>Telluraves</taxon>
        <taxon>Australaves</taxon>
        <taxon>Passeriformes</taxon>
        <taxon>Sylvioidea</taxon>
        <taxon>Zosteropidae</taxon>
        <taxon>Zosterops</taxon>
    </lineage>
</organism>
<gene>
    <name evidence="1" type="ORF">HGM15179_015786</name>
</gene>
<comment type="caution">
    <text evidence="1">The sequence shown here is derived from an EMBL/GenBank/DDBJ whole genome shotgun (WGS) entry which is preliminary data.</text>
</comment>